<sequence length="648" mass="73824">MSSNKKRLYQNKLKISLMLALLLIITCLIFITWPIWKSYNKSVDIMQLTSNTKPVFTLSSILPYEHEVTMGIINNPSYSNSSVNLSLNINDLPSNSNELLDDLQLLSNSFPSNNQPIFLSFLPLENTSIDDYINAFSSLKDVLKNKNLSNVQLIPYLQSGNSSHSSNYTFKKSVLKKYQNLNSSYIGLTLSSIEDLKLLNSIYNTLDSSITLVLNDVIPQNNISDSITGAETINYIYYNLAVKYPRIETIYSPYVTLTRNKWLKDIHAELLPALDTRYIHTYENLISKPWITIKSEETTSISPYTALKDYDTLSNDVELILSPDSPLLKTHKNKSKNTSYINYRINTQVFKVQSYYPYELTLDTTSLPNGINRFKALAYNNIGTIISAPSIDLIISNDNVSPRVTRLQKHYSLDQKPIYTSEYIPILMYHTIADTVVPEDENSCVETSIFESQIKSLIDNGYTPITFNDLENYLENKAGLPEKPILITMDDGYLNNYTLAYPIYKKYNIPATLFVSPYYMEQENTDRHFGFNAAREMEASGLIDIESHGYNHTPFTHLSLRDVKYHISISKGILEQNLGKRDTFTFAYPQFRNTYLTRKTLTTQGVNFQITKLAKSGTGLQSSHLKRINVPNTMSPEELIATLQSLTS</sequence>
<dbReference type="Gene3D" id="3.20.20.370">
    <property type="entry name" value="Glycoside hydrolase/deacetylase"/>
    <property type="match status" value="1"/>
</dbReference>
<proteinExistence type="predicted"/>
<dbReference type="Pfam" id="PF01522">
    <property type="entry name" value="Polysacc_deac_1"/>
    <property type="match status" value="1"/>
</dbReference>
<name>D2KFP4_9FIRM</name>
<dbReference type="PANTHER" id="PTHR34216">
    <property type="match status" value="1"/>
</dbReference>
<accession>D2KFP4</accession>
<feature type="transmembrane region" description="Helical" evidence="3">
    <location>
        <begin position="15"/>
        <end position="36"/>
    </location>
</feature>
<organism evidence="5">
    <name type="scientific">Cellulosilyticum ruminicola</name>
    <dbReference type="NCBI Taxonomy" id="425254"/>
    <lineage>
        <taxon>Bacteria</taxon>
        <taxon>Bacillati</taxon>
        <taxon>Bacillota</taxon>
        <taxon>Clostridia</taxon>
        <taxon>Lachnospirales</taxon>
        <taxon>Cellulosilyticaceae</taxon>
        <taxon>Cellulosilyticum</taxon>
    </lineage>
</organism>
<keyword evidence="3" id="KW-0472">Membrane</keyword>
<protein>
    <submittedName>
        <fullName evidence="5">Esterase</fullName>
    </submittedName>
</protein>
<keyword evidence="3" id="KW-0812">Transmembrane</keyword>
<dbReference type="GO" id="GO:0005576">
    <property type="term" value="C:extracellular region"/>
    <property type="evidence" value="ECO:0007669"/>
    <property type="project" value="UniProtKB-SubCell"/>
</dbReference>
<evidence type="ECO:0000313" key="5">
    <source>
        <dbReference type="EMBL" id="ACZ98646.1"/>
    </source>
</evidence>
<evidence type="ECO:0000259" key="4">
    <source>
        <dbReference type="PROSITE" id="PS51677"/>
    </source>
</evidence>
<evidence type="ECO:0000256" key="3">
    <source>
        <dbReference type="SAM" id="Phobius"/>
    </source>
</evidence>
<feature type="domain" description="NodB homology" evidence="4">
    <location>
        <begin position="483"/>
        <end position="648"/>
    </location>
</feature>
<dbReference type="SUPFAM" id="SSF88713">
    <property type="entry name" value="Glycoside hydrolase/deacetylase"/>
    <property type="match status" value="1"/>
</dbReference>
<dbReference type="InterPro" id="IPR051398">
    <property type="entry name" value="Polysacch_Deacetylase"/>
</dbReference>
<keyword evidence="2" id="KW-0732">Signal</keyword>
<dbReference type="GO" id="GO:0005975">
    <property type="term" value="P:carbohydrate metabolic process"/>
    <property type="evidence" value="ECO:0007669"/>
    <property type="project" value="InterPro"/>
</dbReference>
<evidence type="ECO:0000256" key="1">
    <source>
        <dbReference type="ARBA" id="ARBA00004613"/>
    </source>
</evidence>
<evidence type="ECO:0000256" key="2">
    <source>
        <dbReference type="ARBA" id="ARBA00022729"/>
    </source>
</evidence>
<dbReference type="PROSITE" id="PS51677">
    <property type="entry name" value="NODB"/>
    <property type="match status" value="1"/>
</dbReference>
<keyword evidence="3" id="KW-1133">Transmembrane helix</keyword>
<reference evidence="5" key="1">
    <citation type="journal article" date="2010" name="Appl. Environ. Microbiol.">
        <title>Cellulosilyticum ruminicola, a newly described rumen bacterium that possesses redundant fibrolytic-protein-encoding genes and degrades lignocellulose with multiple carbohydrate- borne fibrolytic enzymes.</title>
        <authorList>
            <person name="Cai S."/>
            <person name="Li J."/>
            <person name="Hu F.Z."/>
            <person name="Zhang K."/>
            <person name="Luo Y."/>
            <person name="Janto B."/>
            <person name="Boissy R."/>
            <person name="Ehrlich G."/>
            <person name="Dong X."/>
        </authorList>
    </citation>
    <scope>NUCLEOTIDE SEQUENCE</scope>
    <source>
        <strain evidence="5">CGMCC 1.5065</strain>
    </source>
</reference>
<dbReference type="EMBL" id="GU211322">
    <property type="protein sequence ID" value="ACZ98646.1"/>
    <property type="molecule type" value="Genomic_DNA"/>
</dbReference>
<comment type="subcellular location">
    <subcellularLocation>
        <location evidence="1">Secreted</location>
    </subcellularLocation>
</comment>
<feature type="non-terminal residue" evidence="5">
    <location>
        <position position="648"/>
    </location>
</feature>
<dbReference type="CDD" id="cd10969">
    <property type="entry name" value="CE4_Ecf1_like_5s"/>
    <property type="match status" value="1"/>
</dbReference>
<dbReference type="InterPro" id="IPR011330">
    <property type="entry name" value="Glyco_hydro/deAcase_b/a-brl"/>
</dbReference>
<dbReference type="GO" id="GO:0016810">
    <property type="term" value="F:hydrolase activity, acting on carbon-nitrogen (but not peptide) bonds"/>
    <property type="evidence" value="ECO:0007669"/>
    <property type="project" value="InterPro"/>
</dbReference>
<dbReference type="InterPro" id="IPR002509">
    <property type="entry name" value="NODB_dom"/>
</dbReference>
<dbReference type="PANTHER" id="PTHR34216:SF3">
    <property type="entry name" value="POLY-BETA-1,6-N-ACETYL-D-GLUCOSAMINE N-DEACETYLASE"/>
    <property type="match status" value="1"/>
</dbReference>
<dbReference type="AlphaFoldDB" id="D2KFP4"/>